<keyword evidence="5 7" id="KW-0676">Redox-active center</keyword>
<evidence type="ECO:0000256" key="2">
    <source>
        <dbReference type="ARBA" id="ARBA00022448"/>
    </source>
</evidence>
<dbReference type="Proteomes" id="UP000677436">
    <property type="component" value="Chromosome"/>
</dbReference>
<keyword evidence="2" id="KW-0813">Transport</keyword>
<evidence type="ECO:0000259" key="8">
    <source>
        <dbReference type="PROSITE" id="PS51352"/>
    </source>
</evidence>
<dbReference type="PROSITE" id="PS51352">
    <property type="entry name" value="THIOREDOXIN_2"/>
    <property type="match status" value="1"/>
</dbReference>
<evidence type="ECO:0000313" key="9">
    <source>
        <dbReference type="EMBL" id="BCU83121.1"/>
    </source>
</evidence>
<dbReference type="PRINTS" id="PR00421">
    <property type="entry name" value="THIOREDOXIN"/>
</dbReference>
<reference evidence="9" key="1">
    <citation type="journal article" date="2013" name="Int. J. Syst. Evol. Microbiol.">
        <title>Polycladomyces abyssicola gen. nov., sp. nov., a thermophilic filamentous bacterium isolated from hemipelagic sediment.</title>
        <authorList>
            <person name="Tsubouchi T."/>
            <person name="Shimane Y."/>
            <person name="Mori K."/>
            <person name="Usui K."/>
            <person name="Hiraki T."/>
            <person name="Tame A."/>
            <person name="Uematsu K."/>
            <person name="Maruyama T."/>
            <person name="Hatada Y."/>
        </authorList>
    </citation>
    <scope>NUCLEOTIDE SEQUENCE</scope>
    <source>
        <strain evidence="9">JIR-001</strain>
    </source>
</reference>
<sequence>MEKLNQQSFAQFIASGKKVVEFNAGWCVDCKRVAPFLPEIEKKFASDFQFGEIDVDESRTIAEQYNVRGIPTFIVFEDGRETGRLPSREAKTQEQIETFLEQMAK</sequence>
<evidence type="ECO:0000256" key="1">
    <source>
        <dbReference type="ARBA" id="ARBA00008987"/>
    </source>
</evidence>
<dbReference type="RefSeq" id="WP_212773379.1">
    <property type="nucleotide sequence ID" value="NZ_AP024601.1"/>
</dbReference>
<organism evidence="9 10">
    <name type="scientific">Polycladomyces abyssicola</name>
    <dbReference type="NCBI Taxonomy" id="1125966"/>
    <lineage>
        <taxon>Bacteria</taxon>
        <taxon>Bacillati</taxon>
        <taxon>Bacillota</taxon>
        <taxon>Bacilli</taxon>
        <taxon>Bacillales</taxon>
        <taxon>Thermoactinomycetaceae</taxon>
        <taxon>Polycladomyces</taxon>
    </lineage>
</organism>
<dbReference type="PIRSF" id="PIRSF000077">
    <property type="entry name" value="Thioredoxin"/>
    <property type="match status" value="1"/>
</dbReference>
<dbReference type="KEGG" id="pabs:JIR001_29040"/>
<comment type="similarity">
    <text evidence="1 6">Belongs to the thioredoxin family.</text>
</comment>
<keyword evidence="4 7" id="KW-1015">Disulfide bond</keyword>
<evidence type="ECO:0000256" key="4">
    <source>
        <dbReference type="ARBA" id="ARBA00023157"/>
    </source>
</evidence>
<reference evidence="9" key="2">
    <citation type="journal article" date="2021" name="Microbiol. Resour. Announc.">
        <title>Complete Genome Sequence of Polycladomyces abyssicola JIR-001T, Isolated from Hemipelagic Sediment in Deep Seawater.</title>
        <authorList>
            <person name="Tsubouchi T."/>
            <person name="Kaneko Y."/>
        </authorList>
    </citation>
    <scope>NUCLEOTIDE SEQUENCE</scope>
    <source>
        <strain evidence="9">JIR-001</strain>
    </source>
</reference>
<accession>A0A8D5UIL1</accession>
<protein>
    <recommendedName>
        <fullName evidence="6">Thioredoxin</fullName>
    </recommendedName>
</protein>
<dbReference type="InterPro" id="IPR013766">
    <property type="entry name" value="Thioredoxin_domain"/>
</dbReference>
<keyword evidence="10" id="KW-1185">Reference proteome</keyword>
<evidence type="ECO:0000256" key="3">
    <source>
        <dbReference type="ARBA" id="ARBA00022982"/>
    </source>
</evidence>
<evidence type="ECO:0000256" key="7">
    <source>
        <dbReference type="PIRSR" id="PIRSR000077-4"/>
    </source>
</evidence>
<proteinExistence type="inferred from homology"/>
<evidence type="ECO:0000256" key="5">
    <source>
        <dbReference type="ARBA" id="ARBA00023284"/>
    </source>
</evidence>
<dbReference type="PANTHER" id="PTHR45663:SF11">
    <property type="entry name" value="GEO12009P1"/>
    <property type="match status" value="1"/>
</dbReference>
<dbReference type="SUPFAM" id="SSF52833">
    <property type="entry name" value="Thioredoxin-like"/>
    <property type="match status" value="1"/>
</dbReference>
<feature type="domain" description="Thioredoxin" evidence="8">
    <location>
        <begin position="1"/>
        <end position="105"/>
    </location>
</feature>
<name>A0A8D5UIL1_9BACL</name>
<dbReference type="Gene3D" id="3.40.30.10">
    <property type="entry name" value="Glutaredoxin"/>
    <property type="match status" value="1"/>
</dbReference>
<evidence type="ECO:0000256" key="6">
    <source>
        <dbReference type="PIRNR" id="PIRNR000077"/>
    </source>
</evidence>
<dbReference type="GO" id="GO:0005737">
    <property type="term" value="C:cytoplasm"/>
    <property type="evidence" value="ECO:0007669"/>
    <property type="project" value="TreeGrafter"/>
</dbReference>
<dbReference type="CDD" id="cd02947">
    <property type="entry name" value="TRX_family"/>
    <property type="match status" value="1"/>
</dbReference>
<dbReference type="PANTHER" id="PTHR45663">
    <property type="entry name" value="GEO12009P1"/>
    <property type="match status" value="1"/>
</dbReference>
<feature type="disulfide bond" description="Redox-active" evidence="7">
    <location>
        <begin position="27"/>
        <end position="30"/>
    </location>
</feature>
<dbReference type="AlphaFoldDB" id="A0A8D5UIL1"/>
<dbReference type="InterPro" id="IPR036249">
    <property type="entry name" value="Thioredoxin-like_sf"/>
</dbReference>
<dbReference type="GO" id="GO:0015035">
    <property type="term" value="F:protein-disulfide reductase activity"/>
    <property type="evidence" value="ECO:0007669"/>
    <property type="project" value="InterPro"/>
</dbReference>
<evidence type="ECO:0000313" key="10">
    <source>
        <dbReference type="Proteomes" id="UP000677436"/>
    </source>
</evidence>
<dbReference type="EMBL" id="AP024601">
    <property type="protein sequence ID" value="BCU83121.1"/>
    <property type="molecule type" value="Genomic_DNA"/>
</dbReference>
<dbReference type="InterPro" id="IPR005746">
    <property type="entry name" value="Thioredoxin"/>
</dbReference>
<dbReference type="Pfam" id="PF00085">
    <property type="entry name" value="Thioredoxin"/>
    <property type="match status" value="1"/>
</dbReference>
<keyword evidence="3" id="KW-0249">Electron transport</keyword>
<gene>
    <name evidence="9" type="primary">trxA_2</name>
    <name evidence="9" type="ORF">JIR001_29040</name>
</gene>